<dbReference type="STRING" id="1324314.BVG16_15795"/>
<organism evidence="1 2">
    <name type="scientific">Paenibacillus selenitireducens</name>
    <dbReference type="NCBI Taxonomy" id="1324314"/>
    <lineage>
        <taxon>Bacteria</taxon>
        <taxon>Bacillati</taxon>
        <taxon>Bacillota</taxon>
        <taxon>Bacilli</taxon>
        <taxon>Bacillales</taxon>
        <taxon>Paenibacillaceae</taxon>
        <taxon>Paenibacillus</taxon>
    </lineage>
</organism>
<dbReference type="AlphaFoldDB" id="A0A1T2XA03"/>
<evidence type="ECO:0000313" key="1">
    <source>
        <dbReference type="EMBL" id="OPA76642.1"/>
    </source>
</evidence>
<protein>
    <submittedName>
        <fullName evidence="1">Uncharacterized protein</fullName>
    </submittedName>
</protein>
<dbReference type="Proteomes" id="UP000190188">
    <property type="component" value="Unassembled WGS sequence"/>
</dbReference>
<accession>A0A1T2XA03</accession>
<reference evidence="1 2" key="1">
    <citation type="submission" date="2017-01" db="EMBL/GenBank/DDBJ databases">
        <title>Genome analysis of Paenibacillus selenitrireducens ES3-24.</title>
        <authorList>
            <person name="Xu D."/>
            <person name="Yao R."/>
            <person name="Zheng S."/>
        </authorList>
    </citation>
    <scope>NUCLEOTIDE SEQUENCE [LARGE SCALE GENOMIC DNA]</scope>
    <source>
        <strain evidence="1 2">ES3-24</strain>
    </source>
</reference>
<proteinExistence type="predicted"/>
<evidence type="ECO:0000313" key="2">
    <source>
        <dbReference type="Proteomes" id="UP000190188"/>
    </source>
</evidence>
<keyword evidence="2" id="KW-1185">Reference proteome</keyword>
<dbReference type="EMBL" id="MSZX01000006">
    <property type="protein sequence ID" value="OPA76642.1"/>
    <property type="molecule type" value="Genomic_DNA"/>
</dbReference>
<comment type="caution">
    <text evidence="1">The sequence shown here is derived from an EMBL/GenBank/DDBJ whole genome shotgun (WGS) entry which is preliminary data.</text>
</comment>
<dbReference type="RefSeq" id="WP_078499657.1">
    <property type="nucleotide sequence ID" value="NZ_MSZX01000006.1"/>
</dbReference>
<sequence length="60" mass="7285">MRQVNETDRKYFHAFVREFPEYSPLLNQWVAAKLLVTENPHEEYRLAEKIYNLMKLNGWG</sequence>
<name>A0A1T2XA03_9BACL</name>
<gene>
    <name evidence="1" type="ORF">BVG16_15795</name>
</gene>